<dbReference type="SUPFAM" id="SSF63411">
    <property type="entry name" value="LuxS/MPP-like metallohydrolase"/>
    <property type="match status" value="3"/>
</dbReference>
<keyword evidence="13" id="KW-1185">Reference proteome</keyword>
<dbReference type="InterPro" id="IPR011765">
    <property type="entry name" value="Pept_M16_N"/>
</dbReference>
<dbReference type="EC" id="3.4.24.-" evidence="12"/>
<evidence type="ECO:0000313" key="13">
    <source>
        <dbReference type="Proteomes" id="UP000788153"/>
    </source>
</evidence>
<dbReference type="GO" id="GO:0008233">
    <property type="term" value="F:peptidase activity"/>
    <property type="evidence" value="ECO:0007669"/>
    <property type="project" value="UniProtKB-KW"/>
</dbReference>
<dbReference type="PROSITE" id="PS00143">
    <property type="entry name" value="INSULINASE"/>
    <property type="match status" value="1"/>
</dbReference>
<evidence type="ECO:0000259" key="10">
    <source>
        <dbReference type="Pfam" id="PF00675"/>
    </source>
</evidence>
<sequence>MTPVSRAQRVALFILPMILIAPAAAQQVPSGAPVAAPQQVAAPAPPGATRDLWLYKGSDLPPDPAFTFGTLPNGVRYAVAKNGVPPQQVSVRIRIDAGSLMERDDERGYAHLLEHLAFRGSQHVPDGEAKRVWQRLGVTFGSDSNASTTFTNTVYKLDLPAATEAGLDESLKILSGMLDSPSITDAALAAERPVVLAEQRELPGPQMRFGDATRQLFFAGQPLADRSPIGNIETLEAATAASVGAFHERWYRPDRAVIVISGDMDPAIFERLIVKHFGSWQGEGPAGVKPDFGKPADTGPVAASTVEPALPPVVSMGVLRPWNIVADTIEFNQRRMIDQVAIRLINRRLESRARAGGSFISANASLEDISRSANATLVQIVPVGDDWAAAMRDVRATFADAAMTPPTQAEIDREVAEIDAVMKQAVATARVDPGARIADELIEAVDIGETVAAAEGSYGIFRGAIDKQYFTPALVQASSKKVFEGVTRAVVNTRTPDAAAQTKLAAALTEDVSQLAAARQSIGDVSIDRLPRLGKPGSVTASVPALTDPAIEQVTFANGVKLLLFPNDSETSKVYVQVRFGGGLNAIPSDRETPVWAGDIALLPSGVGDLGQEELDRLMGSRQISLEFAATDDAFALAGITTAADLPDQLRLMAAKLAKPRWDPNPVNRAKAVVLAALPGMDATPDAVLGRDLERLLHADDPRWGPPSRAAAEALTPASFRAFWEPILKSGPIEVMVYGDVERAAAVEAVAATFGAMAPRPADAAPPTPVRFPAATAEPVVRRHEGQPNQAAAVIAWPTGSGTAGITESRQLDIVAAVFRDRLFDQLRSQAGISYTPTVSSEWPVGMAGGGRILALGMLPPDKTDFFFDLARKIAADLVTTPITADELRRAVLPQAQLIQRMASGNTFWLRQTAGGTRDPARLAAVEGVMRDLVQLDPVRFQALAAKYLKPGADWSMVVLPSDKVIARAKDDAKVPAS</sequence>
<dbReference type="EMBL" id="JAASQP010000001">
    <property type="protein sequence ID" value="NIJ22658.1"/>
    <property type="molecule type" value="Genomic_DNA"/>
</dbReference>
<dbReference type="Pfam" id="PF00675">
    <property type="entry name" value="Peptidase_M16"/>
    <property type="match status" value="1"/>
</dbReference>
<feature type="signal peptide" evidence="9">
    <location>
        <begin position="1"/>
        <end position="25"/>
    </location>
</feature>
<dbReference type="RefSeq" id="WP_140047881.1">
    <property type="nucleotide sequence ID" value="NZ_BAAAEV010000001.1"/>
</dbReference>
<evidence type="ECO:0000256" key="9">
    <source>
        <dbReference type="SAM" id="SignalP"/>
    </source>
</evidence>
<evidence type="ECO:0000256" key="8">
    <source>
        <dbReference type="RuleBase" id="RU004447"/>
    </source>
</evidence>
<comment type="cofactor">
    <cofactor evidence="1">
        <name>Zn(2+)</name>
        <dbReference type="ChEBI" id="CHEBI:29105"/>
    </cofactor>
</comment>
<feature type="domain" description="Peptidase M16 N-terminal" evidence="10">
    <location>
        <begin position="81"/>
        <end position="200"/>
    </location>
</feature>
<evidence type="ECO:0000256" key="5">
    <source>
        <dbReference type="ARBA" id="ARBA00022801"/>
    </source>
</evidence>
<keyword evidence="3 12" id="KW-0645">Protease</keyword>
<dbReference type="Proteomes" id="UP000788153">
    <property type="component" value="Unassembled WGS sequence"/>
</dbReference>
<keyword evidence="9" id="KW-0732">Signal</keyword>
<dbReference type="InterPro" id="IPR007863">
    <property type="entry name" value="Peptidase_M16_C"/>
</dbReference>
<comment type="caution">
    <text evidence="12">The sequence shown here is derived from an EMBL/GenBank/DDBJ whole genome shotgun (WGS) entry which is preliminary data.</text>
</comment>
<dbReference type="PANTHER" id="PTHR43690">
    <property type="entry name" value="NARDILYSIN"/>
    <property type="match status" value="1"/>
</dbReference>
<keyword evidence="7" id="KW-0482">Metalloprotease</keyword>
<dbReference type="PANTHER" id="PTHR43690:SF17">
    <property type="entry name" value="PROTEIN YHJJ"/>
    <property type="match status" value="1"/>
</dbReference>
<feature type="domain" description="Peptidase M16 C-terminal" evidence="11">
    <location>
        <begin position="715"/>
        <end position="891"/>
    </location>
</feature>
<dbReference type="Pfam" id="PF05193">
    <property type="entry name" value="Peptidase_M16_C"/>
    <property type="match status" value="2"/>
</dbReference>
<organism evidence="12 13">
    <name type="scientific">Sphingomonas japonica</name>
    <dbReference type="NCBI Taxonomy" id="511662"/>
    <lineage>
        <taxon>Bacteria</taxon>
        <taxon>Pseudomonadati</taxon>
        <taxon>Pseudomonadota</taxon>
        <taxon>Alphaproteobacteria</taxon>
        <taxon>Sphingomonadales</taxon>
        <taxon>Sphingomonadaceae</taxon>
        <taxon>Sphingomonas</taxon>
    </lineage>
</organism>
<gene>
    <name evidence="12" type="ORF">FHT01_000200</name>
</gene>
<keyword evidence="4" id="KW-0479">Metal-binding</keyword>
<evidence type="ECO:0000256" key="2">
    <source>
        <dbReference type="ARBA" id="ARBA00007261"/>
    </source>
</evidence>
<evidence type="ECO:0000256" key="4">
    <source>
        <dbReference type="ARBA" id="ARBA00022723"/>
    </source>
</evidence>
<feature type="chain" id="PRO_5046717872" evidence="9">
    <location>
        <begin position="26"/>
        <end position="978"/>
    </location>
</feature>
<keyword evidence="6" id="KW-0862">Zinc</keyword>
<accession>A0ABX0TWH0</accession>
<evidence type="ECO:0000313" key="12">
    <source>
        <dbReference type="EMBL" id="NIJ22658.1"/>
    </source>
</evidence>
<dbReference type="InterPro" id="IPR001431">
    <property type="entry name" value="Pept_M16_Zn_BS"/>
</dbReference>
<evidence type="ECO:0000256" key="3">
    <source>
        <dbReference type="ARBA" id="ARBA00022670"/>
    </source>
</evidence>
<comment type="similarity">
    <text evidence="2 8">Belongs to the peptidase M16 family.</text>
</comment>
<keyword evidence="5 12" id="KW-0378">Hydrolase</keyword>
<name>A0ABX0TWH0_9SPHN</name>
<dbReference type="InterPro" id="IPR050626">
    <property type="entry name" value="Peptidase_M16"/>
</dbReference>
<reference evidence="12 13" key="1">
    <citation type="submission" date="2020-03" db="EMBL/GenBank/DDBJ databases">
        <title>Genomic Encyclopedia of Type Strains, Phase IV (KMG-IV): sequencing the most valuable type-strain genomes for metagenomic binning, comparative biology and taxonomic classification.</title>
        <authorList>
            <person name="Goeker M."/>
        </authorList>
    </citation>
    <scope>NUCLEOTIDE SEQUENCE [LARGE SCALE GENOMIC DNA]</scope>
    <source>
        <strain evidence="12 13">DSM 22753</strain>
    </source>
</reference>
<evidence type="ECO:0000256" key="6">
    <source>
        <dbReference type="ARBA" id="ARBA00022833"/>
    </source>
</evidence>
<feature type="domain" description="Peptidase M16 C-terminal" evidence="11">
    <location>
        <begin position="239"/>
        <end position="415"/>
    </location>
</feature>
<evidence type="ECO:0000259" key="11">
    <source>
        <dbReference type="Pfam" id="PF05193"/>
    </source>
</evidence>
<dbReference type="Gene3D" id="3.30.830.10">
    <property type="entry name" value="Metalloenzyme, LuxS/M16 peptidase-like"/>
    <property type="match status" value="3"/>
</dbReference>
<dbReference type="InterPro" id="IPR011249">
    <property type="entry name" value="Metalloenz_LuxS/M16"/>
</dbReference>
<evidence type="ECO:0000256" key="1">
    <source>
        <dbReference type="ARBA" id="ARBA00001947"/>
    </source>
</evidence>
<protein>
    <submittedName>
        <fullName evidence="12">Zinc protease</fullName>
        <ecNumber evidence="12">3.4.24.-</ecNumber>
    </submittedName>
</protein>
<proteinExistence type="inferred from homology"/>
<evidence type="ECO:0000256" key="7">
    <source>
        <dbReference type="ARBA" id="ARBA00023049"/>
    </source>
</evidence>
<dbReference type="GO" id="GO:0006508">
    <property type="term" value="P:proteolysis"/>
    <property type="evidence" value="ECO:0007669"/>
    <property type="project" value="UniProtKB-KW"/>
</dbReference>